<accession>A0A4R5VGV1</accession>
<proteinExistence type="predicted"/>
<reference evidence="3" key="2">
    <citation type="submission" date="2023-08" db="EMBL/GenBank/DDBJ databases">
        <title>Nitrogen cycling bacteria in agricultural field soils.</title>
        <authorList>
            <person name="Jang J."/>
        </authorList>
    </citation>
    <scope>NUCLEOTIDE SEQUENCE</scope>
    <source>
        <strain evidence="3">PS3-36</strain>
    </source>
</reference>
<evidence type="ECO:0000313" key="6">
    <source>
        <dbReference type="Proteomes" id="UP001178888"/>
    </source>
</evidence>
<comment type="caution">
    <text evidence="4">The sequence shown here is derived from an EMBL/GenBank/DDBJ whole genome shotgun (WGS) entry which is preliminary data.</text>
</comment>
<keyword evidence="2" id="KW-0732">Signal</keyword>
<evidence type="ECO:0000313" key="3">
    <source>
        <dbReference type="EMBL" id="MDQ6598965.1"/>
    </source>
</evidence>
<evidence type="ECO:0000256" key="1">
    <source>
        <dbReference type="SAM" id="Coils"/>
    </source>
</evidence>
<dbReference type="Proteomes" id="UP000295132">
    <property type="component" value="Unassembled WGS sequence"/>
</dbReference>
<feature type="coiled-coil region" evidence="1">
    <location>
        <begin position="173"/>
        <end position="200"/>
    </location>
</feature>
<evidence type="ECO:0000313" key="4">
    <source>
        <dbReference type="EMBL" id="TDK52971.1"/>
    </source>
</evidence>
<keyword evidence="1" id="KW-0175">Coiled coil</keyword>
<dbReference type="RefSeq" id="WP_133340717.1">
    <property type="nucleotide sequence ID" value="NZ_JAVGVR010000001.1"/>
</dbReference>
<feature type="signal peptide" evidence="2">
    <location>
        <begin position="1"/>
        <end position="20"/>
    </location>
</feature>
<dbReference type="Proteomes" id="UP001178888">
    <property type="component" value="Unassembled WGS sequence"/>
</dbReference>
<name>A0A4R5VGV1_9BACI</name>
<dbReference type="EMBL" id="JAVGVR010000001">
    <property type="protein sequence ID" value="MDQ6598965.1"/>
    <property type="molecule type" value="Genomic_DNA"/>
</dbReference>
<protein>
    <submittedName>
        <fullName evidence="4">Uncharacterized protein</fullName>
    </submittedName>
</protein>
<reference evidence="4 5" key="1">
    <citation type="submission" date="2019-03" db="EMBL/GenBank/DDBJ databases">
        <title>Bacillus niacini sp. nov. a Nicotinate-Metabolizing Mesophile Isolated from Soil.</title>
        <authorList>
            <person name="Zhang G."/>
        </authorList>
    </citation>
    <scope>NUCLEOTIDE SEQUENCE [LARGE SCALE GENOMIC DNA]</scope>
    <source>
        <strain evidence="4 5">WN066</strain>
    </source>
</reference>
<evidence type="ECO:0000256" key="2">
    <source>
        <dbReference type="SAM" id="SignalP"/>
    </source>
</evidence>
<dbReference type="AlphaFoldDB" id="A0A4R5VGV1"/>
<gene>
    <name evidence="4" type="ORF">E2K98_30380</name>
    <name evidence="3" type="ORF">RCG21_21885</name>
</gene>
<organism evidence="4 5">
    <name type="scientific">Bacillus salipaludis</name>
    <dbReference type="NCBI Taxonomy" id="2547811"/>
    <lineage>
        <taxon>Bacteria</taxon>
        <taxon>Bacillati</taxon>
        <taxon>Bacillota</taxon>
        <taxon>Bacilli</taxon>
        <taxon>Bacillales</taxon>
        <taxon>Bacillaceae</taxon>
        <taxon>Bacillus</taxon>
    </lineage>
</organism>
<sequence>MKVKSSLIAPVIAASLLAPAVGTVIAHPTTDSAKTAVSVQKEHHKKWHHKWEKGEKKKELTNVINKYATPQLKTQLTKDMATRQSLLKQLRQTPGFKKDEAKEKQKKQEFYKAHKKEIDSIKQQLKDGKLTKQQARSKFEALFGKEREHFKGKEENEKGVYKQLKTAIKDKNKKEINAALKKFDQELEKSIKELQKEIKADK</sequence>
<dbReference type="EMBL" id="SMYO01000080">
    <property type="protein sequence ID" value="TDK52971.1"/>
    <property type="molecule type" value="Genomic_DNA"/>
</dbReference>
<evidence type="ECO:0000313" key="5">
    <source>
        <dbReference type="Proteomes" id="UP000295132"/>
    </source>
</evidence>
<feature type="chain" id="PRO_5044608797" evidence="2">
    <location>
        <begin position="21"/>
        <end position="202"/>
    </location>
</feature>
<keyword evidence="6" id="KW-1185">Reference proteome</keyword>